<proteinExistence type="predicted"/>
<dbReference type="InterPro" id="IPR007345">
    <property type="entry name" value="Polysacch_pyruvyl_Trfase"/>
</dbReference>
<dbReference type="Proteomes" id="UP000076335">
    <property type="component" value="Unassembled WGS sequence"/>
</dbReference>
<dbReference type="OrthoDB" id="9767435at2"/>
<reference evidence="2 3" key="1">
    <citation type="submission" date="2015-12" db="EMBL/GenBank/DDBJ databases">
        <title>Genome sequence of Thalassospira lucentensis MCCC 1A02072.</title>
        <authorList>
            <person name="Lu L."/>
            <person name="Lai Q."/>
            <person name="Shao Z."/>
            <person name="Qian P."/>
        </authorList>
    </citation>
    <scope>NUCLEOTIDE SEQUENCE [LARGE SCALE GENOMIC DNA]</scope>
    <source>
        <strain evidence="2 3">MCCC 1A02072</strain>
    </source>
</reference>
<gene>
    <name evidence="2" type="ORF">AUP42_12480</name>
</gene>
<evidence type="ECO:0000259" key="1">
    <source>
        <dbReference type="Pfam" id="PF04230"/>
    </source>
</evidence>
<protein>
    <recommendedName>
        <fullName evidence="1">Polysaccharide pyruvyl transferase domain-containing protein</fullName>
    </recommendedName>
</protein>
<sequence>MARVLVMIPSGEVYDHDNVRWYNYQQIQRYIDHYHNIGDAFVYDSSLKLMNFEKLGVVEIANPDMAQIDKLREEYDYVFLRGSNYIHSQMDWRNTIEVLERLRLPVLGFGLGAQAPVKGKINLSEQTKTVLHMMADSTTSIGVRGAYTAQVLWDIGIRNVRIVGCPTAFRSNNPNMRIKLPVLDTVKNVGITLRREVSSSYAQNIERYLTFHRDLVKDLAHRFDNVTLMAQGEPEEKKLVFGTDEQKEQAIAELRGNPNVGKWYMDDEMERLYRSKMFYSDVVADYENLVRQKDCVLGYRLHGNLMALSNGVPSIYFTYDSRTVEFAETYQIPSYDVFSKKEFVLEDYWNQDLFDKFNRAWFQTYREMATFLTENNIDHKMVDVMTLDAQPERKVA</sequence>
<evidence type="ECO:0000313" key="2">
    <source>
        <dbReference type="EMBL" id="KZB68258.1"/>
    </source>
</evidence>
<evidence type="ECO:0000313" key="3">
    <source>
        <dbReference type="Proteomes" id="UP000076335"/>
    </source>
</evidence>
<feature type="domain" description="Polysaccharide pyruvyl transferase" evidence="1">
    <location>
        <begin position="36"/>
        <end position="321"/>
    </location>
</feature>
<dbReference type="EMBL" id="LPVY01000003">
    <property type="protein sequence ID" value="KZB68258.1"/>
    <property type="molecule type" value="Genomic_DNA"/>
</dbReference>
<dbReference type="Pfam" id="PF04230">
    <property type="entry name" value="PS_pyruv_trans"/>
    <property type="match status" value="1"/>
</dbReference>
<organism evidence="2 3">
    <name type="scientific">Thalassospira lucentensis</name>
    <dbReference type="NCBI Taxonomy" id="168935"/>
    <lineage>
        <taxon>Bacteria</taxon>
        <taxon>Pseudomonadati</taxon>
        <taxon>Pseudomonadota</taxon>
        <taxon>Alphaproteobacteria</taxon>
        <taxon>Rhodospirillales</taxon>
        <taxon>Thalassospiraceae</taxon>
        <taxon>Thalassospira</taxon>
    </lineage>
</organism>
<dbReference type="AlphaFoldDB" id="A0A154LA69"/>
<comment type="caution">
    <text evidence="2">The sequence shown here is derived from an EMBL/GenBank/DDBJ whole genome shotgun (WGS) entry which is preliminary data.</text>
</comment>
<name>A0A154LA69_9PROT</name>
<accession>A0A154LA69</accession>
<dbReference type="RefSeq" id="WP_062949218.1">
    <property type="nucleotide sequence ID" value="NZ_LPVY01000003.1"/>
</dbReference>